<dbReference type="GO" id="GO:0008236">
    <property type="term" value="F:serine-type peptidase activity"/>
    <property type="evidence" value="ECO:0007669"/>
    <property type="project" value="InterPro"/>
</dbReference>
<evidence type="ECO:0000259" key="2">
    <source>
        <dbReference type="SMART" id="SM00245"/>
    </source>
</evidence>
<dbReference type="AlphaFoldDB" id="A0A0A5HZM4"/>
<dbReference type="Gene3D" id="3.90.226.10">
    <property type="entry name" value="2-enoyl-CoA Hydratase, Chain A, domain 1"/>
    <property type="match status" value="1"/>
</dbReference>
<name>A0A0A5HZM4_PHOS4</name>
<dbReference type="PANTHER" id="PTHR11261">
    <property type="entry name" value="INTERPHOTORECEPTOR RETINOID-BINDING PROTEIN"/>
    <property type="match status" value="1"/>
</dbReference>
<gene>
    <name evidence="3" type="ORF">NM06_02310</name>
</gene>
<sequence length="362" mass="41016">MNKTLMTVTLASILPFSQANATEVQEEMCSIFEKYYALSERKQVDWQTDCYNKDVGRNNVQIFEHVFTPLMEDVLKDGHTSIDYRDQFATYEPNLSEYANKVLTKVTPSLISYKIEPRHNRYLAYGILKQDPSIGYINSFNFEPEGELEEDYDLFVDLVDQALHDLKDKKAIVIDVRLNLGGQIPLAHYLAGQFIKQDSVHVARYRVRNEDGQLTDWLSEEFMGYKDRRADGGYVAGVLPEDGYFHRATDHPYTKPVVVLTSEMTASSGEFFTAAMNTLPNVTILGSTTFGIFAGSDILTLRSNPDFRVRLSVHDVEIQQDGQFISLEGKGITPDVRHELSPVDAEKGFDSQLAKAIKLLNQ</sequence>
<feature type="domain" description="Tail specific protease" evidence="2">
    <location>
        <begin position="99"/>
        <end position="339"/>
    </location>
</feature>
<dbReference type="EMBL" id="JRWP01000004">
    <property type="protein sequence ID" value="KGY09770.1"/>
    <property type="molecule type" value="Genomic_DNA"/>
</dbReference>
<organism evidence="3 4">
    <name type="scientific">Photobacterium sp. (strain ATCC 43367)</name>
    <dbReference type="NCBI Taxonomy" id="379097"/>
    <lineage>
        <taxon>Bacteria</taxon>
        <taxon>Pseudomonadati</taxon>
        <taxon>Pseudomonadota</taxon>
        <taxon>Gammaproteobacteria</taxon>
        <taxon>Vibrionales</taxon>
        <taxon>Vibrionaceae</taxon>
        <taxon>Vibrio</taxon>
        <taxon>Vibrio oreintalis group</taxon>
    </lineage>
</organism>
<accession>A0A0A5HZM4</accession>
<evidence type="ECO:0000256" key="1">
    <source>
        <dbReference type="SAM" id="SignalP"/>
    </source>
</evidence>
<dbReference type="Proteomes" id="UP000030451">
    <property type="component" value="Unassembled WGS sequence"/>
</dbReference>
<dbReference type="GO" id="GO:0006508">
    <property type="term" value="P:proteolysis"/>
    <property type="evidence" value="ECO:0007669"/>
    <property type="project" value="InterPro"/>
</dbReference>
<reference evidence="3 4" key="1">
    <citation type="submission" date="2014-10" db="EMBL/GenBank/DDBJ databases">
        <title>Genome sequencing of Vibrio sinaloensis T08.</title>
        <authorList>
            <person name="Chan K.-G."/>
            <person name="Mohamad N.I."/>
        </authorList>
    </citation>
    <scope>NUCLEOTIDE SEQUENCE [LARGE SCALE GENOMIC DNA]</scope>
    <source>
        <strain evidence="3 4">T08</strain>
    </source>
</reference>
<dbReference type="OrthoDB" id="7266775at2"/>
<dbReference type="SMART" id="SM00245">
    <property type="entry name" value="TSPc"/>
    <property type="match status" value="1"/>
</dbReference>
<dbReference type="InterPro" id="IPR029045">
    <property type="entry name" value="ClpP/crotonase-like_dom_sf"/>
</dbReference>
<feature type="chain" id="PRO_5002011328" description="Tail specific protease domain-containing protein" evidence="1">
    <location>
        <begin position="22"/>
        <end position="362"/>
    </location>
</feature>
<evidence type="ECO:0000313" key="4">
    <source>
        <dbReference type="Proteomes" id="UP000030451"/>
    </source>
</evidence>
<dbReference type="Gene3D" id="3.30.750.44">
    <property type="match status" value="1"/>
</dbReference>
<dbReference type="PANTHER" id="PTHR11261:SF3">
    <property type="entry name" value="RETINOL-BINDING PROTEIN 3"/>
    <property type="match status" value="1"/>
</dbReference>
<evidence type="ECO:0000313" key="3">
    <source>
        <dbReference type="EMBL" id="KGY09770.1"/>
    </source>
</evidence>
<feature type="signal peptide" evidence="1">
    <location>
        <begin position="1"/>
        <end position="21"/>
    </location>
</feature>
<keyword evidence="1" id="KW-0732">Signal</keyword>
<dbReference type="Pfam" id="PF03572">
    <property type="entry name" value="Peptidase_S41"/>
    <property type="match status" value="1"/>
</dbReference>
<comment type="caution">
    <text evidence="3">The sequence shown here is derived from an EMBL/GenBank/DDBJ whole genome shotgun (WGS) entry which is preliminary data.</text>
</comment>
<proteinExistence type="predicted"/>
<dbReference type="SUPFAM" id="SSF52096">
    <property type="entry name" value="ClpP/crotonase"/>
    <property type="match status" value="1"/>
</dbReference>
<protein>
    <recommendedName>
        <fullName evidence="2">Tail specific protease domain-containing protein</fullName>
    </recommendedName>
</protein>
<dbReference type="InterPro" id="IPR005151">
    <property type="entry name" value="Tail-specific_protease"/>
</dbReference>
<dbReference type="RefSeq" id="WP_038187606.1">
    <property type="nucleotide sequence ID" value="NZ_JRWP01000004.1"/>
</dbReference>